<dbReference type="PANTHER" id="PTHR43601">
    <property type="entry name" value="THIOREDOXIN, MITOCHONDRIAL"/>
    <property type="match status" value="1"/>
</dbReference>
<dbReference type="AlphaFoldDB" id="A0A3S9HLG4"/>
<dbReference type="EMBL" id="CP034464">
    <property type="protein sequence ID" value="AZP12936.1"/>
    <property type="molecule type" value="Genomic_DNA"/>
</dbReference>
<evidence type="ECO:0000259" key="3">
    <source>
        <dbReference type="PROSITE" id="PS51352"/>
    </source>
</evidence>
<dbReference type="Gene3D" id="3.40.30.10">
    <property type="entry name" value="Glutaredoxin"/>
    <property type="match status" value="1"/>
</dbReference>
<dbReference type="Proteomes" id="UP000275663">
    <property type="component" value="Chromosome"/>
</dbReference>
<sequence length="134" mass="15507">MTNFLKKILSAFALCLVFSNAYALDKEPFTQARFDALQASGAVVLIDIYAPWCPTCKQQQKVFEQFRNANPDKKFTILEVDYDKSKDVVRQFRAPRQSTLLLYRGNKQHWFAVAETRVEVISAEINKAIDYNYN</sequence>
<organism evidence="4 5">
    <name type="scientific">Undibacterium parvum</name>
    <dbReference type="NCBI Taxonomy" id="401471"/>
    <lineage>
        <taxon>Bacteria</taxon>
        <taxon>Pseudomonadati</taxon>
        <taxon>Pseudomonadota</taxon>
        <taxon>Betaproteobacteria</taxon>
        <taxon>Burkholderiales</taxon>
        <taxon>Oxalobacteraceae</taxon>
        <taxon>Undibacterium</taxon>
    </lineage>
</organism>
<dbReference type="InterPro" id="IPR017937">
    <property type="entry name" value="Thioredoxin_CS"/>
</dbReference>
<name>A0A3S9HLG4_9BURK</name>
<dbReference type="PANTHER" id="PTHR43601:SF32">
    <property type="entry name" value="THIOREDOXIN-LIKE 2-2, CHLOROPLASTIC"/>
    <property type="match status" value="1"/>
</dbReference>
<evidence type="ECO:0000256" key="2">
    <source>
        <dbReference type="SAM" id="SignalP"/>
    </source>
</evidence>
<dbReference type="RefSeq" id="WP_126128315.1">
    <property type="nucleotide sequence ID" value="NZ_CP034464.1"/>
</dbReference>
<feature type="signal peptide" evidence="2">
    <location>
        <begin position="1"/>
        <end position="23"/>
    </location>
</feature>
<proteinExistence type="predicted"/>
<dbReference type="PROSITE" id="PS00194">
    <property type="entry name" value="THIOREDOXIN_1"/>
    <property type="match status" value="1"/>
</dbReference>
<keyword evidence="2" id="KW-0732">Signal</keyword>
<feature type="domain" description="Thioredoxin" evidence="3">
    <location>
        <begin position="9"/>
        <end position="130"/>
    </location>
</feature>
<dbReference type="CDD" id="cd02947">
    <property type="entry name" value="TRX_family"/>
    <property type="match status" value="1"/>
</dbReference>
<protein>
    <submittedName>
        <fullName evidence="4">Thioredoxin</fullName>
    </submittedName>
</protein>
<evidence type="ECO:0000256" key="1">
    <source>
        <dbReference type="ARBA" id="ARBA00023284"/>
    </source>
</evidence>
<dbReference type="KEGG" id="upv:EJN92_13505"/>
<dbReference type="GO" id="GO:0045454">
    <property type="term" value="P:cell redox homeostasis"/>
    <property type="evidence" value="ECO:0007669"/>
    <property type="project" value="TreeGrafter"/>
</dbReference>
<keyword evidence="1" id="KW-0676">Redox-active center</keyword>
<dbReference type="OrthoDB" id="9798454at2"/>
<dbReference type="InterPro" id="IPR036249">
    <property type="entry name" value="Thioredoxin-like_sf"/>
</dbReference>
<dbReference type="SUPFAM" id="SSF52833">
    <property type="entry name" value="Thioredoxin-like"/>
    <property type="match status" value="1"/>
</dbReference>
<evidence type="ECO:0000313" key="5">
    <source>
        <dbReference type="Proteomes" id="UP000275663"/>
    </source>
</evidence>
<dbReference type="GO" id="GO:0015036">
    <property type="term" value="F:disulfide oxidoreductase activity"/>
    <property type="evidence" value="ECO:0007669"/>
    <property type="project" value="UniProtKB-ARBA"/>
</dbReference>
<dbReference type="InterPro" id="IPR013766">
    <property type="entry name" value="Thioredoxin_domain"/>
</dbReference>
<dbReference type="PROSITE" id="PS51352">
    <property type="entry name" value="THIOREDOXIN_2"/>
    <property type="match status" value="1"/>
</dbReference>
<accession>A0A3S9HLG4</accession>
<feature type="chain" id="PRO_5019422435" evidence="2">
    <location>
        <begin position="24"/>
        <end position="134"/>
    </location>
</feature>
<dbReference type="Pfam" id="PF00085">
    <property type="entry name" value="Thioredoxin"/>
    <property type="match status" value="1"/>
</dbReference>
<reference evidence="4 5" key="1">
    <citation type="journal article" date="2011" name="Int. J. Syst. Evol. Microbiol.">
        <title>Description of Undibacterium oligocarboniphilum sp. nov., isolated from purified water, and Undibacterium pigrum strain CCUG 49012 as the type strain of Undibacterium parvum sp. nov., and emended descriptions of the genus Undibacterium and the species Undibacterium pigrum.</title>
        <authorList>
            <person name="Eder W."/>
            <person name="Wanner G."/>
            <person name="Ludwig W."/>
            <person name="Busse H.J."/>
            <person name="Ziemke-Kageler F."/>
            <person name="Lang E."/>
        </authorList>
    </citation>
    <scope>NUCLEOTIDE SEQUENCE [LARGE SCALE GENOMIC DNA]</scope>
    <source>
        <strain evidence="4 5">DSM 23061</strain>
    </source>
</reference>
<evidence type="ECO:0000313" key="4">
    <source>
        <dbReference type="EMBL" id="AZP12936.1"/>
    </source>
</evidence>
<keyword evidence="5" id="KW-1185">Reference proteome</keyword>
<gene>
    <name evidence="4" type="ORF">EJN92_13505</name>
</gene>